<proteinExistence type="inferred from homology"/>
<dbReference type="GO" id="GO:0008234">
    <property type="term" value="F:cysteine-type peptidase activity"/>
    <property type="evidence" value="ECO:0007669"/>
    <property type="project" value="UniProtKB-KW"/>
</dbReference>
<dbReference type="InterPro" id="IPR039417">
    <property type="entry name" value="Peptidase_C1A_papain-like"/>
</dbReference>
<dbReference type="PROSITE" id="PS00139">
    <property type="entry name" value="THIOL_PROTEASE_CYS"/>
    <property type="match status" value="1"/>
</dbReference>
<comment type="similarity">
    <text evidence="1">Belongs to the peptidase C1 family.</text>
</comment>
<dbReference type="FunFam" id="3.90.70.10:FF:000006">
    <property type="entry name" value="Cathepsin S"/>
    <property type="match status" value="1"/>
</dbReference>
<accession>A0A8C4XDH9</accession>
<dbReference type="Pfam" id="PF00112">
    <property type="entry name" value="Peptidase_C1"/>
    <property type="match status" value="1"/>
</dbReference>
<keyword evidence="7" id="KW-1185">Reference proteome</keyword>
<keyword evidence="4" id="KW-0788">Thiol protease</keyword>
<feature type="domain" description="Peptidase C1A papain C-terminal" evidence="5">
    <location>
        <begin position="56"/>
        <end position="267"/>
    </location>
</feature>
<dbReference type="PROSITE" id="PS00640">
    <property type="entry name" value="THIOL_PROTEASE_ASN"/>
    <property type="match status" value="1"/>
</dbReference>
<reference evidence="6" key="2">
    <citation type="submission" date="2025-08" db="UniProtKB">
        <authorList>
            <consortium name="Ensembl"/>
        </authorList>
    </citation>
    <scope>IDENTIFICATION</scope>
</reference>
<dbReference type="Proteomes" id="UP000694620">
    <property type="component" value="Chromosome 2"/>
</dbReference>
<dbReference type="InterPro" id="IPR038765">
    <property type="entry name" value="Papain-like_cys_pep_sf"/>
</dbReference>
<organism evidence="6 7">
    <name type="scientific">Erpetoichthys calabaricus</name>
    <name type="common">Rope fish</name>
    <name type="synonym">Calamoichthys calabaricus</name>
    <dbReference type="NCBI Taxonomy" id="27687"/>
    <lineage>
        <taxon>Eukaryota</taxon>
        <taxon>Metazoa</taxon>
        <taxon>Chordata</taxon>
        <taxon>Craniata</taxon>
        <taxon>Vertebrata</taxon>
        <taxon>Euteleostomi</taxon>
        <taxon>Actinopterygii</taxon>
        <taxon>Polypteriformes</taxon>
        <taxon>Polypteridae</taxon>
        <taxon>Erpetoichthys</taxon>
    </lineage>
</organism>
<dbReference type="SUPFAM" id="SSF54001">
    <property type="entry name" value="Cysteine proteinases"/>
    <property type="match status" value="1"/>
</dbReference>
<keyword evidence="3" id="KW-0378">Hydrolase</keyword>
<protein>
    <submittedName>
        <fullName evidence="6">Cathepsin L1-like</fullName>
    </submittedName>
</protein>
<reference evidence="6" key="1">
    <citation type="submission" date="2021-06" db="EMBL/GenBank/DDBJ databases">
        <authorList>
            <consortium name="Wellcome Sanger Institute Data Sharing"/>
        </authorList>
    </citation>
    <scope>NUCLEOTIDE SEQUENCE [LARGE SCALE GENOMIC DNA]</scope>
</reference>
<evidence type="ECO:0000256" key="3">
    <source>
        <dbReference type="ARBA" id="ARBA00022801"/>
    </source>
</evidence>
<dbReference type="PANTHER" id="PTHR12411">
    <property type="entry name" value="CYSTEINE PROTEASE FAMILY C1-RELATED"/>
    <property type="match status" value="1"/>
</dbReference>
<dbReference type="CDD" id="cd02248">
    <property type="entry name" value="Peptidase_C1A"/>
    <property type="match status" value="1"/>
</dbReference>
<dbReference type="Gene3D" id="3.90.70.10">
    <property type="entry name" value="Cysteine proteinases"/>
    <property type="match status" value="1"/>
</dbReference>
<dbReference type="InterPro" id="IPR025661">
    <property type="entry name" value="Pept_asp_AS"/>
</dbReference>
<dbReference type="InterPro" id="IPR000169">
    <property type="entry name" value="Pept_cys_AS"/>
</dbReference>
<gene>
    <name evidence="6" type="primary">LOC114642795</name>
</gene>
<reference evidence="6" key="3">
    <citation type="submission" date="2025-09" db="UniProtKB">
        <authorList>
            <consortium name="Ensembl"/>
        </authorList>
    </citation>
    <scope>IDENTIFICATION</scope>
</reference>
<evidence type="ECO:0000313" key="7">
    <source>
        <dbReference type="Proteomes" id="UP000694620"/>
    </source>
</evidence>
<sequence>NKHNFRFTLGFETYTMRMNSMGDWETIEESSRDISGKLFHTPDNKKGLHIYNNTKLPTSIDWIEKGYVTKVSSQGDCGSCWAFSAVGALEGLIKKKINILVKLSAQQLVDCSLLNNGCQGGTVTDAFKYAINRGISLESNYHYTGKVTSCSRIPKNQLFPCSGYVKIPFGDEMALQDALANIGPISVSIDTSPKGFQFYHSGIYYNKDCSTRPDHCALLVGYGTDDGEDYWIVKNSWGKEFGEGGYIRIARHKNNHCGIASRAIYPV</sequence>
<evidence type="ECO:0000256" key="4">
    <source>
        <dbReference type="ARBA" id="ARBA00022807"/>
    </source>
</evidence>
<evidence type="ECO:0000259" key="5">
    <source>
        <dbReference type="SMART" id="SM00645"/>
    </source>
</evidence>
<dbReference type="Ensembl" id="ENSECRT00000024493.1">
    <property type="protein sequence ID" value="ENSECRP00000023969.1"/>
    <property type="gene ID" value="ENSECRG00000016195.1"/>
</dbReference>
<dbReference type="GO" id="GO:0006508">
    <property type="term" value="P:proteolysis"/>
    <property type="evidence" value="ECO:0007669"/>
    <property type="project" value="UniProtKB-KW"/>
</dbReference>
<name>A0A8C4XDH9_ERPCA</name>
<dbReference type="SMART" id="SM00645">
    <property type="entry name" value="Pept_C1"/>
    <property type="match status" value="1"/>
</dbReference>
<dbReference type="AlphaFoldDB" id="A0A8C4XDH9"/>
<dbReference type="PRINTS" id="PR00705">
    <property type="entry name" value="PAPAIN"/>
</dbReference>
<dbReference type="InterPro" id="IPR013128">
    <property type="entry name" value="Peptidase_C1A"/>
</dbReference>
<keyword evidence="2" id="KW-0645">Protease</keyword>
<dbReference type="GeneTree" id="ENSGT00940000155176"/>
<evidence type="ECO:0000313" key="6">
    <source>
        <dbReference type="Ensembl" id="ENSECRP00000023969.1"/>
    </source>
</evidence>
<evidence type="ECO:0000256" key="1">
    <source>
        <dbReference type="ARBA" id="ARBA00008455"/>
    </source>
</evidence>
<dbReference type="InterPro" id="IPR000668">
    <property type="entry name" value="Peptidase_C1A_C"/>
</dbReference>
<evidence type="ECO:0000256" key="2">
    <source>
        <dbReference type="ARBA" id="ARBA00022670"/>
    </source>
</evidence>